<dbReference type="Gene3D" id="2.130.10.10">
    <property type="entry name" value="YVTN repeat-like/Quinoprotein amine dehydrogenase"/>
    <property type="match status" value="3"/>
</dbReference>
<feature type="compositionally biased region" description="Basic and acidic residues" evidence="4">
    <location>
        <begin position="338"/>
        <end position="351"/>
    </location>
</feature>
<keyword evidence="1 3" id="KW-0853">WD repeat</keyword>
<protein>
    <submittedName>
        <fullName evidence="6">WD40 repeat-like-containing domain protein</fullName>
    </submittedName>
</protein>
<reference evidence="6 7" key="1">
    <citation type="journal article" date="2016" name="Genome Biol. Evol.">
        <title>Divergent and convergent evolution of fungal pathogenicity.</title>
        <authorList>
            <person name="Shang Y."/>
            <person name="Xiao G."/>
            <person name="Zheng P."/>
            <person name="Cen K."/>
            <person name="Zhan S."/>
            <person name="Wang C."/>
        </authorList>
    </citation>
    <scope>NUCLEOTIDE SEQUENCE [LARGE SCALE GENOMIC DNA]</scope>
    <source>
        <strain evidence="6 7">RCEF 264</strain>
    </source>
</reference>
<accession>A0A162IG88</accession>
<feature type="domain" description="NWD NACHT-NTPase N-terminal" evidence="5">
    <location>
        <begin position="44"/>
        <end position="231"/>
    </location>
</feature>
<dbReference type="EMBL" id="AZHD01000016">
    <property type="protein sequence ID" value="OAA56715.1"/>
    <property type="molecule type" value="Genomic_DNA"/>
</dbReference>
<dbReference type="PROSITE" id="PS50294">
    <property type="entry name" value="WD_REPEATS_REGION"/>
    <property type="match status" value="2"/>
</dbReference>
<feature type="region of interest" description="Disordered" evidence="4">
    <location>
        <begin position="584"/>
        <end position="608"/>
    </location>
</feature>
<dbReference type="InterPro" id="IPR031359">
    <property type="entry name" value="NACHT_N"/>
</dbReference>
<feature type="compositionally biased region" description="Low complexity" evidence="4">
    <location>
        <begin position="1559"/>
        <end position="1569"/>
    </location>
</feature>
<gene>
    <name evidence="6" type="ORF">SPI_07722</name>
</gene>
<dbReference type="SUPFAM" id="SSF50978">
    <property type="entry name" value="WD40 repeat-like"/>
    <property type="match status" value="1"/>
</dbReference>
<dbReference type="OrthoDB" id="4869960at2759"/>
<feature type="region of interest" description="Disordered" evidence="4">
    <location>
        <begin position="1668"/>
        <end position="1715"/>
    </location>
</feature>
<dbReference type="Pfam" id="PF17100">
    <property type="entry name" value="NACHT_N"/>
    <property type="match status" value="1"/>
</dbReference>
<evidence type="ECO:0000313" key="7">
    <source>
        <dbReference type="Proteomes" id="UP000076874"/>
    </source>
</evidence>
<feature type="compositionally biased region" description="Basic and acidic residues" evidence="4">
    <location>
        <begin position="1668"/>
        <end position="1679"/>
    </location>
</feature>
<dbReference type="PANTHER" id="PTHR44129">
    <property type="entry name" value="WD REPEAT-CONTAINING PROTEIN POP1"/>
    <property type="match status" value="1"/>
</dbReference>
<dbReference type="InterPro" id="IPR015943">
    <property type="entry name" value="WD40/YVTN_repeat-like_dom_sf"/>
</dbReference>
<feature type="compositionally biased region" description="Basic and acidic residues" evidence="4">
    <location>
        <begin position="1132"/>
        <end position="1144"/>
    </location>
</feature>
<dbReference type="InterPro" id="IPR036322">
    <property type="entry name" value="WD40_repeat_dom_sf"/>
</dbReference>
<feature type="repeat" description="WD" evidence="3">
    <location>
        <begin position="1023"/>
        <end position="1055"/>
    </location>
</feature>
<organism evidence="6 7">
    <name type="scientific">Niveomyces insectorum RCEF 264</name>
    <dbReference type="NCBI Taxonomy" id="1081102"/>
    <lineage>
        <taxon>Eukaryota</taxon>
        <taxon>Fungi</taxon>
        <taxon>Dikarya</taxon>
        <taxon>Ascomycota</taxon>
        <taxon>Pezizomycotina</taxon>
        <taxon>Sordariomycetes</taxon>
        <taxon>Hypocreomycetidae</taxon>
        <taxon>Hypocreales</taxon>
        <taxon>Cordycipitaceae</taxon>
        <taxon>Niveomyces</taxon>
    </lineage>
</organism>
<proteinExistence type="predicted"/>
<feature type="repeat" description="WD" evidence="3">
    <location>
        <begin position="1437"/>
        <end position="1478"/>
    </location>
</feature>
<dbReference type="PROSITE" id="PS50082">
    <property type="entry name" value="WD_REPEATS_2"/>
    <property type="match status" value="3"/>
</dbReference>
<evidence type="ECO:0000313" key="6">
    <source>
        <dbReference type="EMBL" id="OAA56715.1"/>
    </source>
</evidence>
<dbReference type="InterPro" id="IPR050349">
    <property type="entry name" value="WD_LIS1/nudF_dynein_reg"/>
</dbReference>
<feature type="compositionally biased region" description="Acidic residues" evidence="4">
    <location>
        <begin position="309"/>
        <end position="328"/>
    </location>
</feature>
<dbReference type="PROSITE" id="PS00678">
    <property type="entry name" value="WD_REPEATS_1"/>
    <property type="match status" value="1"/>
</dbReference>
<dbReference type="SMART" id="SM00320">
    <property type="entry name" value="WD40"/>
    <property type="match status" value="7"/>
</dbReference>
<feature type="compositionally biased region" description="Basic and acidic residues" evidence="4">
    <location>
        <begin position="1894"/>
        <end position="1919"/>
    </location>
</feature>
<evidence type="ECO:0000256" key="4">
    <source>
        <dbReference type="SAM" id="MobiDB-lite"/>
    </source>
</evidence>
<sequence>MAELSILLEPVPGVVIGQDDDKITITITTKPSSDASIVDRNTHSLWQDAYARLRTEHPEKLDDFQNQAKEVFGVLQRSSSSSLGSLGNSAVPGWHNMAPKAVLRAIKRWASERQEIEPKGDEDAEKDEMRRALSSTKTLLSKSIEENPSAHLAWAAACLCIQKLAEGDLSEAPGLAYIASRIAFYDRLSQLVPRKPKDDEENDDPLQETLVKLYAAVLKQLIVVLVLSHGPRETRAQQQKQKSWDNAGLGGTAVHSVIALESSLGHQNRDKALDESIAELVHLSAQAQERDGEDGGVDRDVGEMADITMNDEDDGDDNEEDDDDDEEDKNYSDGSQNDQKEKDASSVKEDNESSNDIEDLPAHNKIQKLLCVTPVQPPSLPPQPPQPDNGLPDVLDRLHTWAKEQEAYQRWSHARNLGFCNTSSATEDAGAADVANQEDRILWVHGTTGTYITLLLQALVEAEQTSRDEEHDGKLPRHAVAHAFWDWSRDINGTSVVSVVRDLVWTVLISQPVLQEHLVKAVDAMDRKTLLGDDSNMAEAWYAAQGTSCDFYALLALLCRIVSDPKFEPTCFVVDYMDALLGDDDDVEDEGHPDGTHQNGSGGPSRTAHKRAWTLRDLIVLVQTTCRLSNKVAWIVGSSSSLSDGGGKPTGGNCLHLTPNDQTLDEVTRYYAQALLRDQHALTHPPDLLDYLERELTRKAGSNIAWMHMAIGLLGRVRLPWHARHVLERLPGSDEGLVALLHWVVRSSVSGSDSAAASDSDRAHVDAVLYTAALAFRPLMVAELAALAELPSTVDVGILVEVLAHPFLKLKNVEASAGKFQNYVYFSSRAILASQRERLAQDTLATDLHADMVRRHLRCLESHYGSSDRAELSLYIKLAWLRHLDRVDIGRKDDTADPLTEDMCSFVARSAGLWLRDLEMLGILSVARRLLQDLLPLCGEQCRLSPMQAALQDMFMCIVRQQMTGMSLADTDRFLRMAGHTDDNDDVEDDLPVFPQSPRMSLPELLSLDNAEVANAAAFVSALDGHTDWVRDTHWAYEGRLIISISDDDTLRCWDRASCRVQHITDNTLTEYAKQLYVSTTDPNMLIALASQSFVYFDLAIGTVPVKKKSNADISAERLAKRQVQQVAQQRQEAEQEQLEKLQQPEEPENEGVTSDGSDSDDDSDSTDKELLLFQEVQSAEDRTNNIVVTCVEGETRIQQLVFSMPNLSLEEERSVITGFKGLPPALMDVLEESECKDVAMADDIGLAAVVDDNGNVVFYDSNTAKRQQTLYWKESKFAFVSYVLLWRVFLVHDNRGYLTYYFAQKREEKGKVDATELRSIPLLRAYVPPETSCLSYSFSRKRDEAIYTYRYMPTTICKVIETNSSAVEGSADDATEIGGTGDTTARAPRPFMCTILSHNGLRAATAKSNGQVQLWNIPSFPIRNSDTSDATLLHTMTDTLSEVNWLSFSNDDSLLLACYDNRRIDVWDTETGEQVAVLGGHRSWVHFAAFSPNDALVVTTSSNGMVRLWDFSACRELYRERKGEMDRFFEEDDSKSDDSKSDESKSDDSKPDDKNQDNDNNVDANSNKDSGESSGEKNNNNDTAKDKAGKPLSTPTRIFATLTEGNIKDSQEAIAFSPDGRFLVTSGHLGRIWDISSTSGDDSVLPVEPLESCADLFWEDTIKQKREKAEKNIKRSNDTDDDDKHDENDDKDVDADNNNDDDDDDDDDDDESDDTTNLRCYSFAFSPDSRSLFGLCTDGRLFVWIFTSDSWQPRAAVLAGGFKTPGRDLLWRRFPRQLSVSGTEGQYLLHTEIGVWALPATPTDDNDSEMEKIGLRASAKHPCNISHTPTHMAIFWQDQLLAKLPEMYAPSKPYPFSSYTCNIHSETGGMSTLVIGTKSGRLCCFRFRGKKEGTGEEMEAPPKETDETNEAEKAKEADPEAGLVNDAVEKVDTAGANDTTEVKEANKAQKTTDAMVTDEE</sequence>
<evidence type="ECO:0000256" key="1">
    <source>
        <dbReference type="ARBA" id="ARBA00022574"/>
    </source>
</evidence>
<evidence type="ECO:0000256" key="3">
    <source>
        <dbReference type="PROSITE-ProRule" id="PRU00221"/>
    </source>
</evidence>
<feature type="region of interest" description="Disordered" evidence="4">
    <location>
        <begin position="1530"/>
        <end position="1595"/>
    </location>
</feature>
<name>A0A162IG88_9HYPO</name>
<feature type="compositionally biased region" description="Basic and acidic residues" evidence="4">
    <location>
        <begin position="1537"/>
        <end position="1558"/>
    </location>
</feature>
<dbReference type="Proteomes" id="UP000076874">
    <property type="component" value="Unassembled WGS sequence"/>
</dbReference>
<feature type="region of interest" description="Disordered" evidence="4">
    <location>
        <begin position="1127"/>
        <end position="1166"/>
    </location>
</feature>
<feature type="compositionally biased region" description="Acidic residues" evidence="4">
    <location>
        <begin position="1680"/>
        <end position="1715"/>
    </location>
</feature>
<evidence type="ECO:0000256" key="2">
    <source>
        <dbReference type="ARBA" id="ARBA00022737"/>
    </source>
</evidence>
<dbReference type="InterPro" id="IPR019775">
    <property type="entry name" value="WD40_repeat_CS"/>
</dbReference>
<dbReference type="Pfam" id="PF00400">
    <property type="entry name" value="WD40"/>
    <property type="match status" value="3"/>
</dbReference>
<dbReference type="InterPro" id="IPR001680">
    <property type="entry name" value="WD40_rpt"/>
</dbReference>
<comment type="caution">
    <text evidence="6">The sequence shown here is derived from an EMBL/GenBank/DDBJ whole genome shotgun (WGS) entry which is preliminary data.</text>
</comment>
<feature type="repeat" description="WD" evidence="3">
    <location>
        <begin position="1479"/>
        <end position="1520"/>
    </location>
</feature>
<evidence type="ECO:0000259" key="5">
    <source>
        <dbReference type="Pfam" id="PF17100"/>
    </source>
</evidence>
<dbReference type="STRING" id="1081102.A0A162IG88"/>
<feature type="region of interest" description="Disordered" evidence="4">
    <location>
        <begin position="306"/>
        <end position="361"/>
    </location>
</feature>
<feature type="region of interest" description="Disordered" evidence="4">
    <location>
        <begin position="1894"/>
        <end position="1961"/>
    </location>
</feature>
<keyword evidence="7" id="KW-1185">Reference proteome</keyword>
<keyword evidence="2" id="KW-0677">Repeat</keyword>